<dbReference type="SUPFAM" id="SSF52129">
    <property type="entry name" value="Caspase-like"/>
    <property type="match status" value="1"/>
</dbReference>
<feature type="repeat" description="WD" evidence="3">
    <location>
        <begin position="1204"/>
        <end position="1247"/>
    </location>
</feature>
<feature type="repeat" description="WD" evidence="3">
    <location>
        <begin position="794"/>
        <end position="837"/>
    </location>
</feature>
<dbReference type="InterPro" id="IPR001680">
    <property type="entry name" value="WD40_rpt"/>
</dbReference>
<feature type="repeat" description="WD" evidence="3">
    <location>
        <begin position="860"/>
        <end position="881"/>
    </location>
</feature>
<dbReference type="Pfam" id="PF00656">
    <property type="entry name" value="Peptidase_C14"/>
    <property type="match status" value="1"/>
</dbReference>
<keyword evidence="2" id="KW-0677">Repeat</keyword>
<protein>
    <submittedName>
        <fullName evidence="5">Caspase family protein</fullName>
    </submittedName>
</protein>
<dbReference type="EMBL" id="JAVREO010000014">
    <property type="protein sequence ID" value="MDT0269130.1"/>
    <property type="molecule type" value="Genomic_DNA"/>
</dbReference>
<dbReference type="InterPro" id="IPR015943">
    <property type="entry name" value="WD40/YVTN_repeat-like_dom_sf"/>
</dbReference>
<evidence type="ECO:0000256" key="2">
    <source>
        <dbReference type="ARBA" id="ARBA00022737"/>
    </source>
</evidence>
<dbReference type="PANTHER" id="PTHR19848:SF8">
    <property type="entry name" value="F-BOX AND WD REPEAT DOMAIN CONTAINING 7"/>
    <property type="match status" value="1"/>
</dbReference>
<feature type="repeat" description="WD" evidence="3">
    <location>
        <begin position="1571"/>
        <end position="1614"/>
    </location>
</feature>
<evidence type="ECO:0000313" key="6">
    <source>
        <dbReference type="Proteomes" id="UP001183410"/>
    </source>
</evidence>
<comment type="caution">
    <text evidence="5">The sequence shown here is derived from an EMBL/GenBank/DDBJ whole genome shotgun (WGS) entry which is preliminary data.</text>
</comment>
<evidence type="ECO:0000256" key="1">
    <source>
        <dbReference type="ARBA" id="ARBA00022574"/>
    </source>
</evidence>
<dbReference type="InterPro" id="IPR036322">
    <property type="entry name" value="WD40_repeat_dom_sf"/>
</dbReference>
<dbReference type="SUPFAM" id="SSF50998">
    <property type="entry name" value="Quinoprotein alcohol dehydrogenase-like"/>
    <property type="match status" value="1"/>
</dbReference>
<dbReference type="SMART" id="SM00320">
    <property type="entry name" value="WD40"/>
    <property type="match status" value="13"/>
</dbReference>
<proteinExistence type="predicted"/>
<evidence type="ECO:0000256" key="3">
    <source>
        <dbReference type="PROSITE-ProRule" id="PRU00221"/>
    </source>
</evidence>
<dbReference type="CDD" id="cd00200">
    <property type="entry name" value="WD40"/>
    <property type="match status" value="1"/>
</dbReference>
<dbReference type="Pfam" id="PF00400">
    <property type="entry name" value="WD40"/>
    <property type="match status" value="6"/>
</dbReference>
<dbReference type="PROSITE" id="PS50294">
    <property type="entry name" value="WD_REPEATS_REGION"/>
    <property type="match status" value="5"/>
</dbReference>
<reference evidence="6" key="1">
    <citation type="submission" date="2023-07" db="EMBL/GenBank/DDBJ databases">
        <title>30 novel species of actinomycetes from the DSMZ collection.</title>
        <authorList>
            <person name="Nouioui I."/>
        </authorList>
    </citation>
    <scope>NUCLEOTIDE SEQUENCE [LARGE SCALE GENOMIC DNA]</scope>
    <source>
        <strain evidence="6">DSM 44915</strain>
    </source>
</reference>
<dbReference type="PROSITE" id="PS50082">
    <property type="entry name" value="WD_REPEATS_2"/>
    <property type="match status" value="8"/>
</dbReference>
<feature type="repeat" description="WD" evidence="3">
    <location>
        <begin position="883"/>
        <end position="926"/>
    </location>
</feature>
<keyword evidence="6" id="KW-1185">Reference proteome</keyword>
<dbReference type="InterPro" id="IPR011047">
    <property type="entry name" value="Quinoprotein_ADH-like_sf"/>
</dbReference>
<dbReference type="PANTHER" id="PTHR19848">
    <property type="entry name" value="WD40 REPEAT PROTEIN"/>
    <property type="match status" value="1"/>
</dbReference>
<dbReference type="PROSITE" id="PS00678">
    <property type="entry name" value="WD_REPEATS_1"/>
    <property type="match status" value="7"/>
</dbReference>
<dbReference type="SUPFAM" id="SSF52540">
    <property type="entry name" value="P-loop containing nucleoside triphosphate hydrolases"/>
    <property type="match status" value="1"/>
</dbReference>
<dbReference type="Proteomes" id="UP001183410">
    <property type="component" value="Unassembled WGS sequence"/>
</dbReference>
<sequence>MGRRFFIGFGSGRYQRLGEDEQLPSVPADLRAMARLFDRLGYAAVLPGLGEYDGADQVRQKLRHWTTDAELTDDDVVVMYFAGHGSVEERDRHYLLCWDSDDTDLAATALATEDLVRIVCKGGLRHLLLILDTCAGGAGSAEAAALALQTIAYRNTGGGTATGMWFLASARRRDIAEDGAFVATFQAALETTTGRTGQRQKYLDLTELVKAVNEGFDAEGRGQRAELASGLVTGLAPFLPNSGYREELPPLGTDLEVQRRVVARDLAEHFGPRSRGVEFESEQGLYFSGRVRVLSELVDWLTAPEEDGRGRVVTGSPGCGKSAVLGRVVALSDGPYRARLDLRDVDPRTVVPAGCVTAAVHARHKRLEEIVERIATAIDAEADGAAALLQELTRRGRQGPPLVIVVDAVDEAGSDTAADAGGHGEPRRITRELLRPMAEIRGVRLLVGTRHELVAPLGPTFTCLDLDQPGYRAAEDDVAGYVGRVLLASDEPDVPTPYRNRPALAAEVARGVARKAAGVYLYARTTARTLRSDRVAVDVTRPGWADALPSEVGEAFDDYLARFGPDEQRVRRMLLALAFSEGKGLPRGRVWTTLSTVLSGVPCTEEDVSWVLDVAEAYIAEVIDDDRRSAYRLYHKALAEHLRATADRPARAVQQASVEALLSLVPGTAQGRRDWFAAAPYVRQHLATHAAEAGVLDALVEDPGFLLASDPLALLRAFAATEGAGVRQVRGAYEQVAHRLHGDRPLGERAADLQLSARRCGADQLAERIDDLAIDLPWTACWAWWSTSGVHRLLSGHTKAVGSVAVGDLDGRPIAVTGGVDGTARVWDLVSQRGIGEPLPVGVAVSAIAIGDLGDYTVALTGGEDGTVRVWDLSAGQELGDPLRGHTNSVTSVAVGALDGHPVVLTGSEDGTARLWDLATRRQLGAELAAHRRTVRDVDLGELAGRPVAVTGGDDKAVHVWDLGEVLAGGDARLDGAPLIGPAGAITAVSLAQLDGMTVALVGDDTGMLGRWDLGARRQLGESVPAHVYYVGSGVASAVVGEYGGRPVALTAGRREARLWDLRTLQQLGPPLRGHVADINAGALTARSDTALAVTVGDDRTARIWDLTADQPWEGHTGAVSSLAVAEFGGRSLAVTGGEDGSAELWDLETGQCVGQQSMDLHAGAVPAIALGGVASSLVAATGGADTLLQLWDPFRGVPLGPPLRGHTNAVRALRFVSWDGTPVMVSGSEDGTVRLWELPSGTPVREPLTGHIGGVRDLAVRSVGRGLEIVVATTLDHAYHWRLTAPEDPQPNCPQAHFNVEDLNPLAVALGVAWHEGRPLVLAKVGDSNVHAYDVASRERVGGPYQGHTDYVRSACVGAIGRRPVVAALTGTSTVCVWDLASAERLGPLLEAPSHGRFSEFGWPAPVFGRAAGVPVAVIAGQRDVRVWDLRAMVPRGEPLCGADRSLTSVEIVHSRGTGVVVTSSADGVTRTHALDTGAQVAAHLTTAQDPLLEVRVVDTPEEPLVVRGAWRDTQVWGLTSRRLRGRRMGTAWSVTAHPMGDTVVVVSADSEFLVQAWELATQRPVCPPLAGHTAQVTALRTAVVDQVHTLASASRDGTVRLWDLATGTPLDAPLAGQELGAFAVEFTRLDGRDVLVTGAGDGRLRVYDVADRSELAVELPPFPGAVRDVRAAEVPGAPVLVAADSYGLLRVWDTRSPSWTMELDIGSAVSGIAVDDAGRVAVATAMGGVLLRLNLTGVENGSAS</sequence>
<dbReference type="Gene3D" id="3.40.50.300">
    <property type="entry name" value="P-loop containing nucleotide triphosphate hydrolases"/>
    <property type="match status" value="1"/>
</dbReference>
<feature type="repeat" description="WD" evidence="3">
    <location>
        <begin position="1113"/>
        <end position="1156"/>
    </location>
</feature>
<dbReference type="InterPro" id="IPR027417">
    <property type="entry name" value="P-loop_NTPase"/>
</dbReference>
<dbReference type="RefSeq" id="WP_311669213.1">
    <property type="nucleotide sequence ID" value="NZ_JAVREO010000014.1"/>
</dbReference>
<dbReference type="Gene3D" id="2.130.10.10">
    <property type="entry name" value="YVTN repeat-like/Quinoprotein amine dehydrogenase"/>
    <property type="match status" value="5"/>
</dbReference>
<dbReference type="PRINTS" id="PR00320">
    <property type="entry name" value="GPROTEINBRPT"/>
</dbReference>
<dbReference type="InterPro" id="IPR029030">
    <property type="entry name" value="Caspase-like_dom_sf"/>
</dbReference>
<dbReference type="Gene3D" id="3.40.50.1460">
    <property type="match status" value="1"/>
</dbReference>
<dbReference type="SUPFAM" id="SSF50978">
    <property type="entry name" value="WD40 repeat-like"/>
    <property type="match status" value="2"/>
</dbReference>
<feature type="domain" description="Peptidase C14 caspase" evidence="4">
    <location>
        <begin position="14"/>
        <end position="227"/>
    </location>
</feature>
<gene>
    <name evidence="5" type="ORF">RM844_22850</name>
</gene>
<evidence type="ECO:0000313" key="5">
    <source>
        <dbReference type="EMBL" id="MDT0269130.1"/>
    </source>
</evidence>
<accession>A0ABU2JVV6</accession>
<dbReference type="InterPro" id="IPR011600">
    <property type="entry name" value="Pept_C14_caspase"/>
</dbReference>
<organism evidence="5 6">
    <name type="scientific">Streptomyces chisholmiae</name>
    <dbReference type="NCBI Taxonomy" id="3075540"/>
    <lineage>
        <taxon>Bacteria</taxon>
        <taxon>Bacillati</taxon>
        <taxon>Actinomycetota</taxon>
        <taxon>Actinomycetes</taxon>
        <taxon>Kitasatosporales</taxon>
        <taxon>Streptomycetaceae</taxon>
        <taxon>Streptomyces</taxon>
    </lineage>
</organism>
<evidence type="ECO:0000259" key="4">
    <source>
        <dbReference type="Pfam" id="PF00656"/>
    </source>
</evidence>
<dbReference type="InterPro" id="IPR019775">
    <property type="entry name" value="WD40_repeat_CS"/>
</dbReference>
<dbReference type="InterPro" id="IPR020472">
    <property type="entry name" value="WD40_PAC1"/>
</dbReference>
<feature type="repeat" description="WD" evidence="3">
    <location>
        <begin position="1072"/>
        <end position="1107"/>
    </location>
</feature>
<keyword evidence="1 3" id="KW-0853">WD repeat</keyword>
<name>A0ABU2JVV6_9ACTN</name>
<feature type="repeat" description="WD" evidence="3">
    <location>
        <begin position="928"/>
        <end position="963"/>
    </location>
</feature>